<evidence type="ECO:0000256" key="1">
    <source>
        <dbReference type="SAM" id="Phobius"/>
    </source>
</evidence>
<proteinExistence type="predicted"/>
<keyword evidence="1" id="KW-0812">Transmembrane</keyword>
<sequence>MQPLKENELSSRHQVYDAIFTAYTFAGVIFLLGLPCTPFISTEFQTDAIVSFVFALFGQAVCFGATFFGLNRLPYDRLSGGIPRPLITFGPFLCAVVAFDLISRWTGEAFWSLPKNLKPPVDVTEGSPVQVEVV</sequence>
<dbReference type="AlphaFoldDB" id="A0A8H6TQB1"/>
<keyword evidence="3" id="KW-1185">Reference proteome</keyword>
<evidence type="ECO:0000313" key="3">
    <source>
        <dbReference type="Proteomes" id="UP000613580"/>
    </source>
</evidence>
<organism evidence="2 3">
    <name type="scientific">Mycena chlorophos</name>
    <name type="common">Agaric fungus</name>
    <name type="synonym">Agaricus chlorophos</name>
    <dbReference type="NCBI Taxonomy" id="658473"/>
    <lineage>
        <taxon>Eukaryota</taxon>
        <taxon>Fungi</taxon>
        <taxon>Dikarya</taxon>
        <taxon>Basidiomycota</taxon>
        <taxon>Agaricomycotina</taxon>
        <taxon>Agaricomycetes</taxon>
        <taxon>Agaricomycetidae</taxon>
        <taxon>Agaricales</taxon>
        <taxon>Marasmiineae</taxon>
        <taxon>Mycenaceae</taxon>
        <taxon>Mycena</taxon>
    </lineage>
</organism>
<evidence type="ECO:0000313" key="2">
    <source>
        <dbReference type="EMBL" id="KAF7320887.1"/>
    </source>
</evidence>
<comment type="caution">
    <text evidence="2">The sequence shown here is derived from an EMBL/GenBank/DDBJ whole genome shotgun (WGS) entry which is preliminary data.</text>
</comment>
<dbReference type="EMBL" id="JACAZE010000002">
    <property type="protein sequence ID" value="KAF7320887.1"/>
    <property type="molecule type" value="Genomic_DNA"/>
</dbReference>
<name>A0A8H6TQB1_MYCCL</name>
<gene>
    <name evidence="2" type="ORF">HMN09_00175300</name>
</gene>
<accession>A0A8H6TQB1</accession>
<reference evidence="2" key="1">
    <citation type="submission" date="2020-05" db="EMBL/GenBank/DDBJ databases">
        <title>Mycena genomes resolve the evolution of fungal bioluminescence.</title>
        <authorList>
            <person name="Tsai I.J."/>
        </authorList>
    </citation>
    <scope>NUCLEOTIDE SEQUENCE</scope>
    <source>
        <strain evidence="2">110903Hualien_Pintung</strain>
    </source>
</reference>
<feature type="transmembrane region" description="Helical" evidence="1">
    <location>
        <begin position="82"/>
        <end position="102"/>
    </location>
</feature>
<dbReference type="Proteomes" id="UP000613580">
    <property type="component" value="Unassembled WGS sequence"/>
</dbReference>
<keyword evidence="1" id="KW-1133">Transmembrane helix</keyword>
<feature type="transmembrane region" description="Helical" evidence="1">
    <location>
        <begin position="20"/>
        <end position="41"/>
    </location>
</feature>
<feature type="transmembrane region" description="Helical" evidence="1">
    <location>
        <begin position="48"/>
        <end position="70"/>
    </location>
</feature>
<keyword evidence="1" id="KW-0472">Membrane</keyword>
<protein>
    <submittedName>
        <fullName evidence="2">UBIQUITIN-CONJUGAT-2 domain-containing protein</fullName>
    </submittedName>
</protein>